<evidence type="ECO:0000259" key="1">
    <source>
        <dbReference type="Pfam" id="PF00535"/>
    </source>
</evidence>
<dbReference type="Pfam" id="PF00535">
    <property type="entry name" value="Glycos_transf_2"/>
    <property type="match status" value="1"/>
</dbReference>
<gene>
    <name evidence="2" type="ORF">CDL10_10555</name>
</gene>
<dbReference type="EMBL" id="NIPO01000001">
    <property type="protein sequence ID" value="PJR04933.1"/>
    <property type="molecule type" value="Genomic_DNA"/>
</dbReference>
<organism evidence="2 3">
    <name type="scientific">Avrilella dinanensis</name>
    <dbReference type="NCBI Taxonomy" id="2008672"/>
    <lineage>
        <taxon>Bacteria</taxon>
        <taxon>Pseudomonadati</taxon>
        <taxon>Bacteroidota</taxon>
        <taxon>Flavobacteriia</taxon>
        <taxon>Flavobacteriales</taxon>
        <taxon>Flavobacteriaceae</taxon>
        <taxon>Avrilella</taxon>
    </lineage>
</organism>
<sequence>MNQPPLVSIICLCYNHEQYVLESLNSVLNQSYKNIEIIIVDDNSTDNSVEIIEKWIEDKNIAVRFIKHETNIGNNKAFNHAVQTAKGSYLIDFATDDVLLEDAVEIQIDTFLKNPDASLVFGNAEVISEKGQFLHYFFHADENKKVTETSIKNTTYESILQGGNCMCSVSSMVKRSCFEKINGYDEELFYEDLDLWLRLSRTSKFVFIDQPLVQKRIVENSQSSFFKINKNDYALKINNTTYKVLKKAYYMNEKKSEYKALLKRIHHEIKHNKELCNYKLLMKLLLLKIKTEYKIKVTN</sequence>
<evidence type="ECO:0000313" key="2">
    <source>
        <dbReference type="EMBL" id="PJR04933.1"/>
    </source>
</evidence>
<protein>
    <recommendedName>
        <fullName evidence="1">Glycosyltransferase 2-like domain-containing protein</fullName>
    </recommendedName>
</protein>
<dbReference type="AlphaFoldDB" id="A0A2M9R860"/>
<reference evidence="2 3" key="1">
    <citation type="submission" date="2017-06" db="EMBL/GenBank/DDBJ databases">
        <title>Description of Avrilella dinanensis gen. nov. sp. nov.</title>
        <authorList>
            <person name="Leyer C."/>
            <person name="Sassi M."/>
            <person name="Minet J."/>
            <person name="Kayal S."/>
            <person name="Cattoir V."/>
        </authorList>
    </citation>
    <scope>NUCLEOTIDE SEQUENCE [LARGE SCALE GENOMIC DNA]</scope>
    <source>
        <strain evidence="2 3">UR159</strain>
    </source>
</reference>
<dbReference type="InterPro" id="IPR001173">
    <property type="entry name" value="Glyco_trans_2-like"/>
</dbReference>
<keyword evidence="3" id="KW-1185">Reference proteome</keyword>
<dbReference type="InterPro" id="IPR029044">
    <property type="entry name" value="Nucleotide-diphossugar_trans"/>
</dbReference>
<proteinExistence type="predicted"/>
<accession>A0A2M9R860</accession>
<dbReference type="Proteomes" id="UP000231960">
    <property type="component" value="Unassembled WGS sequence"/>
</dbReference>
<name>A0A2M9R860_9FLAO</name>
<dbReference type="PANTHER" id="PTHR22916">
    <property type="entry name" value="GLYCOSYLTRANSFERASE"/>
    <property type="match status" value="1"/>
</dbReference>
<dbReference type="GO" id="GO:0016758">
    <property type="term" value="F:hexosyltransferase activity"/>
    <property type="evidence" value="ECO:0007669"/>
    <property type="project" value="UniProtKB-ARBA"/>
</dbReference>
<dbReference type="RefSeq" id="WP_100678492.1">
    <property type="nucleotide sequence ID" value="NZ_NIPO01000001.1"/>
</dbReference>
<dbReference type="Gene3D" id="3.90.550.10">
    <property type="entry name" value="Spore Coat Polysaccharide Biosynthesis Protein SpsA, Chain A"/>
    <property type="match status" value="1"/>
</dbReference>
<comment type="caution">
    <text evidence="2">The sequence shown here is derived from an EMBL/GenBank/DDBJ whole genome shotgun (WGS) entry which is preliminary data.</text>
</comment>
<dbReference type="OrthoDB" id="396512at2"/>
<evidence type="ECO:0000313" key="3">
    <source>
        <dbReference type="Proteomes" id="UP000231960"/>
    </source>
</evidence>
<dbReference type="PANTHER" id="PTHR22916:SF3">
    <property type="entry name" value="UDP-GLCNAC:BETAGAL BETA-1,3-N-ACETYLGLUCOSAMINYLTRANSFERASE-LIKE PROTEIN 1"/>
    <property type="match status" value="1"/>
</dbReference>
<dbReference type="SUPFAM" id="SSF53448">
    <property type="entry name" value="Nucleotide-diphospho-sugar transferases"/>
    <property type="match status" value="1"/>
</dbReference>
<feature type="domain" description="Glycosyltransferase 2-like" evidence="1">
    <location>
        <begin position="8"/>
        <end position="156"/>
    </location>
</feature>